<keyword evidence="2" id="KW-1185">Reference proteome</keyword>
<evidence type="ECO:0000313" key="1">
    <source>
        <dbReference type="EMBL" id="MBA8853463.1"/>
    </source>
</evidence>
<dbReference type="EMBL" id="JACGXG010000011">
    <property type="protein sequence ID" value="MBA8853463.1"/>
    <property type="molecule type" value="Genomic_DNA"/>
</dbReference>
<comment type="caution">
    <text evidence="1">The sequence shown here is derived from an EMBL/GenBank/DDBJ whole genome shotgun (WGS) entry which is preliminary data.</text>
</comment>
<accession>A0ABR6AVG5</accession>
<sequence>MISAPLERLLNAGHNAVGAGPRSIEGGKGVESLVQGSVPEAILHETAGFISGLMQL</sequence>
<dbReference type="Proteomes" id="UP000578622">
    <property type="component" value="Unassembled WGS sequence"/>
</dbReference>
<protein>
    <submittedName>
        <fullName evidence="1">Uncharacterized protein</fullName>
    </submittedName>
</protein>
<gene>
    <name evidence="1" type="ORF">FHW20_004444</name>
</gene>
<evidence type="ECO:0000313" key="2">
    <source>
        <dbReference type="Proteomes" id="UP000578622"/>
    </source>
</evidence>
<reference evidence="1 2" key="1">
    <citation type="submission" date="2020-07" db="EMBL/GenBank/DDBJ databases">
        <title>Genomic Encyclopedia of Type Strains, Phase IV (KMG-V): Genome sequencing to study the core and pangenomes of soil and plant-associated prokaryotes.</title>
        <authorList>
            <person name="Whitman W."/>
        </authorList>
    </citation>
    <scope>NUCLEOTIDE SEQUENCE [LARGE SCALE GENOMIC DNA]</scope>
    <source>
        <strain evidence="1 2">RH4WT92</strain>
    </source>
</reference>
<proteinExistence type="predicted"/>
<organism evidence="1 2">
    <name type="scientific">Brucella intermedia</name>
    <dbReference type="NCBI Taxonomy" id="94625"/>
    <lineage>
        <taxon>Bacteria</taxon>
        <taxon>Pseudomonadati</taxon>
        <taxon>Pseudomonadota</taxon>
        <taxon>Alphaproteobacteria</taxon>
        <taxon>Hyphomicrobiales</taxon>
        <taxon>Brucellaceae</taxon>
        <taxon>Brucella/Ochrobactrum group</taxon>
        <taxon>Brucella</taxon>
    </lineage>
</organism>
<name>A0ABR6AVG5_9HYPH</name>